<name>A0A450U3F4_9GAMM</name>
<dbReference type="AlphaFoldDB" id="A0A450U3F4"/>
<evidence type="ECO:0000313" key="1">
    <source>
        <dbReference type="EMBL" id="VFJ77666.1"/>
    </source>
</evidence>
<sequence>MTDSMNDSTGMFMFNVDVHPDVYAELEHSRHA</sequence>
<dbReference type="EMBL" id="CAADFE010000134">
    <property type="protein sequence ID" value="VFJ77666.1"/>
    <property type="molecule type" value="Genomic_DNA"/>
</dbReference>
<accession>A0A450U3F4</accession>
<reference evidence="1" key="1">
    <citation type="submission" date="2019-02" db="EMBL/GenBank/DDBJ databases">
        <authorList>
            <person name="Gruber-Vodicka R. H."/>
            <person name="Seah K. B. B."/>
        </authorList>
    </citation>
    <scope>NUCLEOTIDE SEQUENCE</scope>
    <source>
        <strain evidence="1">BECK_BZ131</strain>
    </source>
</reference>
<gene>
    <name evidence="1" type="ORF">BECKFW1821C_GA0114237_11345</name>
</gene>
<proteinExistence type="predicted"/>
<protein>
    <submittedName>
        <fullName evidence="1">Uncharacterized protein</fullName>
    </submittedName>
</protein>
<organism evidence="1">
    <name type="scientific">Candidatus Kentrum sp. FW</name>
    <dbReference type="NCBI Taxonomy" id="2126338"/>
    <lineage>
        <taxon>Bacteria</taxon>
        <taxon>Pseudomonadati</taxon>
        <taxon>Pseudomonadota</taxon>
        <taxon>Gammaproteobacteria</taxon>
        <taxon>Candidatus Kentrum</taxon>
    </lineage>
</organism>